<reference evidence="2" key="1">
    <citation type="submission" date="2020-03" db="EMBL/GenBank/DDBJ databases">
        <authorList>
            <person name="Weist P."/>
        </authorList>
    </citation>
    <scope>NUCLEOTIDE SEQUENCE</scope>
</reference>
<dbReference type="EMBL" id="CADEAL010000097">
    <property type="protein sequence ID" value="CAB1414303.1"/>
    <property type="molecule type" value="Genomic_DNA"/>
</dbReference>
<feature type="region of interest" description="Disordered" evidence="1">
    <location>
        <begin position="42"/>
        <end position="62"/>
    </location>
</feature>
<organism evidence="2 3">
    <name type="scientific">Pleuronectes platessa</name>
    <name type="common">European plaice</name>
    <dbReference type="NCBI Taxonomy" id="8262"/>
    <lineage>
        <taxon>Eukaryota</taxon>
        <taxon>Metazoa</taxon>
        <taxon>Chordata</taxon>
        <taxon>Craniata</taxon>
        <taxon>Vertebrata</taxon>
        <taxon>Euteleostomi</taxon>
        <taxon>Actinopterygii</taxon>
        <taxon>Neopterygii</taxon>
        <taxon>Teleostei</taxon>
        <taxon>Neoteleostei</taxon>
        <taxon>Acanthomorphata</taxon>
        <taxon>Carangaria</taxon>
        <taxon>Pleuronectiformes</taxon>
        <taxon>Pleuronectoidei</taxon>
        <taxon>Pleuronectidae</taxon>
        <taxon>Pleuronectes</taxon>
    </lineage>
</organism>
<gene>
    <name evidence="2" type="ORF">PLEPLA_LOCUS2012</name>
</gene>
<name>A0A9N7Y6C0_PLEPL</name>
<feature type="compositionally biased region" description="Basic and acidic residues" evidence="1">
    <location>
        <begin position="44"/>
        <end position="62"/>
    </location>
</feature>
<dbReference type="AlphaFoldDB" id="A0A9N7Y6C0"/>
<evidence type="ECO:0000313" key="2">
    <source>
        <dbReference type="EMBL" id="CAB1414303.1"/>
    </source>
</evidence>
<sequence length="104" mass="11517">MGSSRKKLQPNQIAHRSGGGGRPPLNRAAQVRSASAKLLLLQGIERRDRRQNDGEVRGKRNRCDLSGHFSAAAHPPTVQHFCLKPTLGIDIHKLLSHLPFLMCH</sequence>
<evidence type="ECO:0000256" key="1">
    <source>
        <dbReference type="SAM" id="MobiDB-lite"/>
    </source>
</evidence>
<protein>
    <submittedName>
        <fullName evidence="2">Uncharacterized protein</fullName>
    </submittedName>
</protein>
<comment type="caution">
    <text evidence="2">The sequence shown here is derived from an EMBL/GenBank/DDBJ whole genome shotgun (WGS) entry which is preliminary data.</text>
</comment>
<proteinExistence type="predicted"/>
<keyword evidence="3" id="KW-1185">Reference proteome</keyword>
<accession>A0A9N7Y6C0</accession>
<evidence type="ECO:0000313" key="3">
    <source>
        <dbReference type="Proteomes" id="UP001153269"/>
    </source>
</evidence>
<feature type="region of interest" description="Disordered" evidence="1">
    <location>
        <begin position="1"/>
        <end position="29"/>
    </location>
</feature>
<dbReference type="Proteomes" id="UP001153269">
    <property type="component" value="Unassembled WGS sequence"/>
</dbReference>